<dbReference type="InterPro" id="IPR014748">
    <property type="entry name" value="Enoyl-CoA_hydra_C"/>
</dbReference>
<dbReference type="Proteomes" id="UP000199628">
    <property type="component" value="Unassembled WGS sequence"/>
</dbReference>
<keyword evidence="3" id="KW-0276">Fatty acid metabolism</keyword>
<dbReference type="PANTHER" id="PTHR43149">
    <property type="entry name" value="ENOYL-COA HYDRATASE"/>
    <property type="match status" value="1"/>
</dbReference>
<dbReference type="SUPFAM" id="SSF52096">
    <property type="entry name" value="ClpP/crotonase"/>
    <property type="match status" value="1"/>
</dbReference>
<accession>A0A1G6TUC1</accession>
<evidence type="ECO:0000256" key="3">
    <source>
        <dbReference type="ARBA" id="ARBA00022832"/>
    </source>
</evidence>
<dbReference type="Gene3D" id="1.10.12.10">
    <property type="entry name" value="Lyase 2-enoyl-coa Hydratase, Chain A, domain 2"/>
    <property type="match status" value="1"/>
</dbReference>
<evidence type="ECO:0000256" key="1">
    <source>
        <dbReference type="ARBA" id="ARBA00005005"/>
    </source>
</evidence>
<dbReference type="Gene3D" id="3.90.226.10">
    <property type="entry name" value="2-enoyl-CoA Hydratase, Chain A, domain 1"/>
    <property type="match status" value="1"/>
</dbReference>
<reference evidence="7" key="1">
    <citation type="submission" date="2016-10" db="EMBL/GenBank/DDBJ databases">
        <authorList>
            <person name="Varghese N."/>
            <person name="Submissions S."/>
        </authorList>
    </citation>
    <scope>NUCLEOTIDE SEQUENCE [LARGE SCALE GENOMIC DNA]</scope>
    <source>
        <strain evidence="7">CGMCC 1.9108</strain>
    </source>
</reference>
<comment type="similarity">
    <text evidence="2">Belongs to the enoyl-CoA hydratase/isomerase family.</text>
</comment>
<dbReference type="AlphaFoldDB" id="A0A1G6TUC1"/>
<comment type="pathway">
    <text evidence="1">Lipid metabolism; fatty acid beta-oxidation.</text>
</comment>
<keyword evidence="4" id="KW-0443">Lipid metabolism</keyword>
<evidence type="ECO:0000313" key="7">
    <source>
        <dbReference type="Proteomes" id="UP000199628"/>
    </source>
</evidence>
<evidence type="ECO:0000256" key="5">
    <source>
        <dbReference type="ARBA" id="ARBA00023235"/>
    </source>
</evidence>
<dbReference type="UniPathway" id="UPA00659"/>
<evidence type="ECO:0000313" key="6">
    <source>
        <dbReference type="EMBL" id="SDD32639.1"/>
    </source>
</evidence>
<dbReference type="STRING" id="639004.SAMN04488239_106188"/>
<evidence type="ECO:0000256" key="4">
    <source>
        <dbReference type="ARBA" id="ARBA00023098"/>
    </source>
</evidence>
<dbReference type="Pfam" id="PF00378">
    <property type="entry name" value="ECH_1"/>
    <property type="match status" value="1"/>
</dbReference>
<organism evidence="6 7">
    <name type="scientific">Ruegeria marina</name>
    <dbReference type="NCBI Taxonomy" id="639004"/>
    <lineage>
        <taxon>Bacteria</taxon>
        <taxon>Pseudomonadati</taxon>
        <taxon>Pseudomonadota</taxon>
        <taxon>Alphaproteobacteria</taxon>
        <taxon>Rhodobacterales</taxon>
        <taxon>Roseobacteraceae</taxon>
        <taxon>Ruegeria</taxon>
    </lineage>
</organism>
<dbReference type="EMBL" id="FMZV01000006">
    <property type="protein sequence ID" value="SDD32639.1"/>
    <property type="molecule type" value="Genomic_DNA"/>
</dbReference>
<protein>
    <submittedName>
        <fullName evidence="6">Enoyl-CoA hydratase/carnithine racemase</fullName>
    </submittedName>
</protein>
<dbReference type="PANTHER" id="PTHR43149:SF1">
    <property type="entry name" value="DELTA(3,5)-DELTA(2,4)-DIENOYL-COA ISOMERASE, MITOCHONDRIAL"/>
    <property type="match status" value="1"/>
</dbReference>
<dbReference type="OrthoDB" id="9781757at2"/>
<keyword evidence="5" id="KW-0413">Isomerase</keyword>
<name>A0A1G6TUC1_9RHOB</name>
<proteinExistence type="inferred from homology"/>
<dbReference type="GO" id="GO:0016853">
    <property type="term" value="F:isomerase activity"/>
    <property type="evidence" value="ECO:0007669"/>
    <property type="project" value="UniProtKB-KW"/>
</dbReference>
<dbReference type="CDD" id="cd06558">
    <property type="entry name" value="crotonase-like"/>
    <property type="match status" value="1"/>
</dbReference>
<gene>
    <name evidence="6" type="ORF">SAMN04488239_106188</name>
</gene>
<dbReference type="InterPro" id="IPR045002">
    <property type="entry name" value="Ech1-like"/>
</dbReference>
<evidence type="ECO:0000256" key="2">
    <source>
        <dbReference type="ARBA" id="ARBA00005254"/>
    </source>
</evidence>
<dbReference type="GO" id="GO:0006635">
    <property type="term" value="P:fatty acid beta-oxidation"/>
    <property type="evidence" value="ECO:0007669"/>
    <property type="project" value="UniProtKB-UniPathway"/>
</dbReference>
<dbReference type="NCBIfam" id="NF005699">
    <property type="entry name" value="PRK07509.1"/>
    <property type="match status" value="1"/>
</dbReference>
<dbReference type="InterPro" id="IPR029045">
    <property type="entry name" value="ClpP/crotonase-like_dom_sf"/>
</dbReference>
<dbReference type="InterPro" id="IPR001753">
    <property type="entry name" value="Enoyl-CoA_hydra/iso"/>
</dbReference>
<keyword evidence="7" id="KW-1185">Reference proteome</keyword>
<sequence length="260" mass="27843">MARVSVEYKDHIAFVTLTRGDKMNALDEAMFKAIITAGQEVAASDARAVVLSGEGKSFCAGLDVSNFAAFAGKDPAEMLVPRSHADANDFQEVALVWRRVPVPVIVALHGVVYGGGLQIALGADIRIAAPDTKLSVLEMKWGLIPDMGGMVLLPQLVRSDVLRLLTYTARPIGAAKAAEWGLVTELADDPLAEATALAHEIAGKSPSAIRSAKRLIELAESEYRSDVLLAESREQAQLIGKPDQMEVIAAQMQGRKPVFK</sequence>
<dbReference type="RefSeq" id="WP_093031069.1">
    <property type="nucleotide sequence ID" value="NZ_FMZV01000006.1"/>
</dbReference>